<evidence type="ECO:0000313" key="7">
    <source>
        <dbReference type="Proteomes" id="UP001214043"/>
    </source>
</evidence>
<keyword evidence="7" id="KW-1185">Reference proteome</keyword>
<dbReference type="InterPro" id="IPR011701">
    <property type="entry name" value="MFS"/>
</dbReference>
<dbReference type="KEGG" id="hfl:PUV54_09435"/>
<feature type="transmembrane region" description="Helical" evidence="4">
    <location>
        <begin position="278"/>
        <end position="301"/>
    </location>
</feature>
<keyword evidence="2 4" id="KW-1133">Transmembrane helix</keyword>
<gene>
    <name evidence="6" type="ORF">PUV54_09435</name>
</gene>
<feature type="transmembrane region" description="Helical" evidence="4">
    <location>
        <begin position="168"/>
        <end position="188"/>
    </location>
</feature>
<name>A0AAE9ZAK7_9PROT</name>
<dbReference type="InterPro" id="IPR036259">
    <property type="entry name" value="MFS_trans_sf"/>
</dbReference>
<keyword evidence="3 4" id="KW-0472">Membrane</keyword>
<dbReference type="InterPro" id="IPR020846">
    <property type="entry name" value="MFS_dom"/>
</dbReference>
<feature type="transmembrane region" description="Helical" evidence="4">
    <location>
        <begin position="252"/>
        <end position="271"/>
    </location>
</feature>
<accession>A0AAE9ZAK7</accession>
<protein>
    <submittedName>
        <fullName evidence="6">MFS transporter</fullName>
    </submittedName>
</protein>
<dbReference type="Proteomes" id="UP001214043">
    <property type="component" value="Chromosome"/>
</dbReference>
<evidence type="ECO:0000256" key="2">
    <source>
        <dbReference type="ARBA" id="ARBA00022989"/>
    </source>
</evidence>
<keyword evidence="1 4" id="KW-0812">Transmembrane</keyword>
<reference evidence="6" key="1">
    <citation type="submission" date="2023-02" db="EMBL/GenBank/DDBJ databases">
        <title>Genome sequence of Hyphococcus flavus.</title>
        <authorList>
            <person name="Rong J.-C."/>
            <person name="Zhao Q."/>
            <person name="Yi M."/>
            <person name="Wu J.-Y."/>
        </authorList>
    </citation>
    <scope>NUCLEOTIDE SEQUENCE</scope>
    <source>
        <strain evidence="6">MCCC 1K03223</strain>
    </source>
</reference>
<dbReference type="AlphaFoldDB" id="A0AAE9ZAK7"/>
<feature type="transmembrane region" description="Helical" evidence="4">
    <location>
        <begin position="376"/>
        <end position="395"/>
    </location>
</feature>
<evidence type="ECO:0000256" key="3">
    <source>
        <dbReference type="ARBA" id="ARBA00023136"/>
    </source>
</evidence>
<dbReference type="PROSITE" id="PS50850">
    <property type="entry name" value="MFS"/>
    <property type="match status" value="1"/>
</dbReference>
<feature type="transmembrane region" description="Helical" evidence="4">
    <location>
        <begin position="341"/>
        <end position="364"/>
    </location>
</feature>
<proteinExistence type="predicted"/>
<dbReference type="InterPro" id="IPR050327">
    <property type="entry name" value="Proton-linked_MCT"/>
</dbReference>
<dbReference type="PANTHER" id="PTHR11360">
    <property type="entry name" value="MONOCARBOXYLATE TRANSPORTER"/>
    <property type="match status" value="1"/>
</dbReference>
<dbReference type="RefSeq" id="WP_274491976.1">
    <property type="nucleotide sequence ID" value="NZ_CP118166.1"/>
</dbReference>
<feature type="domain" description="Major facilitator superfamily (MFS) profile" evidence="5">
    <location>
        <begin position="1"/>
        <end position="399"/>
    </location>
</feature>
<evidence type="ECO:0000259" key="5">
    <source>
        <dbReference type="PROSITE" id="PS50850"/>
    </source>
</evidence>
<feature type="transmembrane region" description="Helical" evidence="4">
    <location>
        <begin position="78"/>
        <end position="96"/>
    </location>
</feature>
<evidence type="ECO:0000256" key="4">
    <source>
        <dbReference type="SAM" id="Phobius"/>
    </source>
</evidence>
<feature type="transmembrane region" description="Helical" evidence="4">
    <location>
        <begin position="307"/>
        <end position="329"/>
    </location>
</feature>
<evidence type="ECO:0000313" key="6">
    <source>
        <dbReference type="EMBL" id="WDI30181.1"/>
    </source>
</evidence>
<sequence length="399" mass="42746">MIEFIRKNFRWIAGGFLLTYFSSFGQTFFISGSVAEWQAKFDLSHGEFGRLYMAATIGSAACLPFVGRLVDIVPEHRLLMMVVPALASATLLAAFAPTVAVLVVAIFMLRLFGQGMMTHIALTATGRWFDAMRGRAVSLVVLGHQGGEATLPLCFAAIAIAFGYQTGWIFSALALLLIGLPLSVWAYAKPRTPMEGESAPAETRRSWTRAEVLRDPIFWALLTGVLAPPFIGTTIFFHQDYLTALREWPPQLFAQGLSLMAITTVVFALIIGSVIDRFGALLVLPFFLLPLSAACLLASGATGALGLFSFMGCLGVSYGVSSTLFGALWPEVYGVKHLGAVRSVIVSAMVLATAAGPGLTGTLIDSGISLPQQLAFMSAYCVGIAMLMALATILLRRRG</sequence>
<dbReference type="SUPFAM" id="SSF103473">
    <property type="entry name" value="MFS general substrate transporter"/>
    <property type="match status" value="1"/>
</dbReference>
<organism evidence="6 7">
    <name type="scientific">Hyphococcus flavus</name>
    <dbReference type="NCBI Taxonomy" id="1866326"/>
    <lineage>
        <taxon>Bacteria</taxon>
        <taxon>Pseudomonadati</taxon>
        <taxon>Pseudomonadota</taxon>
        <taxon>Alphaproteobacteria</taxon>
        <taxon>Parvularculales</taxon>
        <taxon>Parvularculaceae</taxon>
        <taxon>Hyphococcus</taxon>
    </lineage>
</organism>
<dbReference type="PANTHER" id="PTHR11360:SF284">
    <property type="entry name" value="EG:103B4.3 PROTEIN-RELATED"/>
    <property type="match status" value="1"/>
</dbReference>
<dbReference type="GO" id="GO:0022857">
    <property type="term" value="F:transmembrane transporter activity"/>
    <property type="evidence" value="ECO:0007669"/>
    <property type="project" value="InterPro"/>
</dbReference>
<dbReference type="Gene3D" id="1.20.1250.20">
    <property type="entry name" value="MFS general substrate transporter like domains"/>
    <property type="match status" value="1"/>
</dbReference>
<feature type="transmembrane region" description="Helical" evidence="4">
    <location>
        <begin position="12"/>
        <end position="31"/>
    </location>
</feature>
<dbReference type="EMBL" id="CP118166">
    <property type="protein sequence ID" value="WDI30181.1"/>
    <property type="molecule type" value="Genomic_DNA"/>
</dbReference>
<feature type="transmembrane region" description="Helical" evidence="4">
    <location>
        <begin position="51"/>
        <end position="71"/>
    </location>
</feature>
<dbReference type="Pfam" id="PF07690">
    <property type="entry name" value="MFS_1"/>
    <property type="match status" value="1"/>
</dbReference>
<evidence type="ECO:0000256" key="1">
    <source>
        <dbReference type="ARBA" id="ARBA00022692"/>
    </source>
</evidence>
<feature type="transmembrane region" description="Helical" evidence="4">
    <location>
        <begin position="217"/>
        <end position="237"/>
    </location>
</feature>